<comment type="pathway">
    <text evidence="1">Lipid metabolism.</text>
</comment>
<dbReference type="PANTHER" id="PTHR10434:SF64">
    <property type="entry name" value="1-ACYL-SN-GLYCEROL-3-PHOSPHATE ACYLTRANSFERASE-RELATED"/>
    <property type="match status" value="1"/>
</dbReference>
<dbReference type="GO" id="GO:0006654">
    <property type="term" value="P:phosphatidic acid biosynthetic process"/>
    <property type="evidence" value="ECO:0007669"/>
    <property type="project" value="TreeGrafter"/>
</dbReference>
<dbReference type="GO" id="GO:0003841">
    <property type="term" value="F:1-acylglycerol-3-phosphate O-acyltransferase activity"/>
    <property type="evidence" value="ECO:0007669"/>
    <property type="project" value="TreeGrafter"/>
</dbReference>
<dbReference type="InterPro" id="IPR002123">
    <property type="entry name" value="Plipid/glycerol_acylTrfase"/>
</dbReference>
<evidence type="ECO:0000256" key="1">
    <source>
        <dbReference type="ARBA" id="ARBA00005189"/>
    </source>
</evidence>
<keyword evidence="5" id="KW-0012">Acyltransferase</keyword>
<name>A0A6M4HEF9_9PROT</name>
<dbReference type="InParanoid" id="A0A6M4HEF9"/>
<dbReference type="Proteomes" id="UP000503096">
    <property type="component" value="Chromosome"/>
</dbReference>
<reference evidence="8 9" key="1">
    <citation type="submission" date="2020-04" db="EMBL/GenBank/DDBJ databases">
        <title>Usitatibacter rugosus gen. nov., sp. nov. and Usitatibacter palustris sp. nov., novel members of Usitatibacteraceae fam. nov. within the order Nitrosomonadales isolated from soil.</title>
        <authorList>
            <person name="Huber K.J."/>
            <person name="Neumann-Schaal M."/>
            <person name="Geppert A."/>
            <person name="Luckner M."/>
            <person name="Wanner G."/>
            <person name="Overmann J."/>
        </authorList>
    </citation>
    <scope>NUCLEOTIDE SEQUENCE [LARGE SCALE GENOMIC DNA]</scope>
    <source>
        <strain evidence="8 9">Swamp67</strain>
    </source>
</reference>
<keyword evidence="2" id="KW-0444">Lipid biosynthesis</keyword>
<keyword evidence="4" id="KW-0443">Lipid metabolism</keyword>
<sequence length="270" mass="30118">MTHPRTNRLVRFVRWSRILAHVATAFVILRFGYLRLSQGRQRAVYGWWSAKVLHILAIESRIEGEAPHAIPGAAVMFASNHISWIDIFAISSVRPTRFIAKSEIRDWPVVGWICERAGTLFIRRARRHDTARINDMVHDVFAKGDCVGLFPEGTTTVGDKLLPFHSSLFEPAVANGARVIPVALRYEHPDGTLCRPMGFVGEITFAQSMGLIARQKKIVVRVRFGEPIACEGLARRDVTRLVEARIASLLDLPTPDSARRTPPDPAAGTP</sequence>
<evidence type="ECO:0000256" key="5">
    <source>
        <dbReference type="ARBA" id="ARBA00023315"/>
    </source>
</evidence>
<proteinExistence type="predicted"/>
<dbReference type="EMBL" id="CP053073">
    <property type="protein sequence ID" value="QJR16913.1"/>
    <property type="molecule type" value="Genomic_DNA"/>
</dbReference>
<dbReference type="SUPFAM" id="SSF69593">
    <property type="entry name" value="Glycerol-3-phosphate (1)-acyltransferase"/>
    <property type="match status" value="1"/>
</dbReference>
<keyword evidence="9" id="KW-1185">Reference proteome</keyword>
<dbReference type="RefSeq" id="WP_171165431.1">
    <property type="nucleotide sequence ID" value="NZ_CP053073.1"/>
</dbReference>
<evidence type="ECO:0000256" key="2">
    <source>
        <dbReference type="ARBA" id="ARBA00022516"/>
    </source>
</evidence>
<dbReference type="Pfam" id="PF01553">
    <property type="entry name" value="Acyltransferase"/>
    <property type="match status" value="1"/>
</dbReference>
<evidence type="ECO:0000259" key="7">
    <source>
        <dbReference type="SMART" id="SM00563"/>
    </source>
</evidence>
<accession>A0A6M4HEF9</accession>
<organism evidence="8 9">
    <name type="scientific">Usitatibacter palustris</name>
    <dbReference type="NCBI Taxonomy" id="2732487"/>
    <lineage>
        <taxon>Bacteria</taxon>
        <taxon>Pseudomonadati</taxon>
        <taxon>Pseudomonadota</taxon>
        <taxon>Betaproteobacteria</taxon>
        <taxon>Nitrosomonadales</taxon>
        <taxon>Usitatibacteraceae</taxon>
        <taxon>Usitatibacter</taxon>
    </lineage>
</organism>
<protein>
    <recommendedName>
        <fullName evidence="7">Phospholipid/glycerol acyltransferase domain-containing protein</fullName>
    </recommendedName>
</protein>
<gene>
    <name evidence="8" type="ORF">DSM104440_03749</name>
</gene>
<dbReference type="SMART" id="SM00563">
    <property type="entry name" value="PlsC"/>
    <property type="match status" value="1"/>
</dbReference>
<dbReference type="PANTHER" id="PTHR10434">
    <property type="entry name" value="1-ACYL-SN-GLYCEROL-3-PHOSPHATE ACYLTRANSFERASE"/>
    <property type="match status" value="1"/>
</dbReference>
<evidence type="ECO:0000313" key="9">
    <source>
        <dbReference type="Proteomes" id="UP000503096"/>
    </source>
</evidence>
<evidence type="ECO:0000256" key="6">
    <source>
        <dbReference type="SAM" id="Phobius"/>
    </source>
</evidence>
<feature type="domain" description="Phospholipid/glycerol acyltransferase" evidence="7">
    <location>
        <begin position="75"/>
        <end position="187"/>
    </location>
</feature>
<feature type="transmembrane region" description="Helical" evidence="6">
    <location>
        <begin position="12"/>
        <end position="33"/>
    </location>
</feature>
<dbReference type="CDD" id="cd07989">
    <property type="entry name" value="LPLAT_AGPAT-like"/>
    <property type="match status" value="1"/>
</dbReference>
<dbReference type="AlphaFoldDB" id="A0A6M4HEF9"/>
<evidence type="ECO:0000313" key="8">
    <source>
        <dbReference type="EMBL" id="QJR16913.1"/>
    </source>
</evidence>
<keyword evidence="6" id="KW-0472">Membrane</keyword>
<evidence type="ECO:0000256" key="4">
    <source>
        <dbReference type="ARBA" id="ARBA00023098"/>
    </source>
</evidence>
<keyword evidence="6" id="KW-1133">Transmembrane helix</keyword>
<keyword evidence="6" id="KW-0812">Transmembrane</keyword>
<keyword evidence="3" id="KW-0808">Transferase</keyword>
<evidence type="ECO:0000256" key="3">
    <source>
        <dbReference type="ARBA" id="ARBA00022679"/>
    </source>
</evidence>
<dbReference type="KEGG" id="upl:DSM104440_03749"/>